<gene>
    <name evidence="2" type="ORF">C8256_11125</name>
</gene>
<reference evidence="2 3" key="1">
    <citation type="submission" date="2018-03" db="EMBL/GenBank/DDBJ databases">
        <title>First report of an OXA-48+CTX-M-M-producing Kluyvera ascorbata clone recovered from patients admitted in a University Hospital in Madrid, Spain.</title>
        <authorList>
            <person name="Hernandez-Garcia M."/>
            <person name="Leon-Sampedro R."/>
            <person name="Perez-Viso B."/>
            <person name="Morosini M.I."/>
            <person name="Lopez-Fresnena N."/>
            <person name="Coque T.M."/>
            <person name="Bonten M."/>
            <person name="Malhotra-Kumar S."/>
            <person name="Ruiz-Garbajosa P."/>
            <person name="Canton R."/>
        </authorList>
    </citation>
    <scope>NUCLEOTIDE SEQUENCE [LARGE SCALE GENOMIC DNA]</scope>
    <source>
        <strain evidence="2 3">KA2</strain>
    </source>
</reference>
<evidence type="ECO:0000313" key="3">
    <source>
        <dbReference type="Proteomes" id="UP000240892"/>
    </source>
</evidence>
<name>A0A2T2Y270_9ENTR</name>
<dbReference type="InterPro" id="IPR052512">
    <property type="entry name" value="4CMD/NDH-1_regulator"/>
</dbReference>
<dbReference type="Proteomes" id="UP000240892">
    <property type="component" value="Unassembled WGS sequence"/>
</dbReference>
<proteinExistence type="predicted"/>
<sequence>MHTLLNARQQALIPIAAFTACGAMDKLDQALNAGLDAGLTINEIKDVLVQLYAYCGFPRSLNALGCFMSVVDARKRQGKVDDEGKSATLPPEGWNSLVAGTDNQTRLVGQPVSGPLFDFAPAIDVYLKAHLFGDIFQRDVLDWPTRELATIAALAAIQGAESQLKSHYAISRHNGITVEQLRTFIAVLAEKCLPAMAENARAVLEQFLNQQEQ</sequence>
<protein>
    <submittedName>
        <fullName evidence="2">4-carboxymuconolactone decarboxylase</fullName>
    </submittedName>
</protein>
<keyword evidence="3" id="KW-1185">Reference proteome</keyword>
<feature type="domain" description="Carboxymuconolactone decarboxylase-like" evidence="1">
    <location>
        <begin position="5"/>
        <end position="65"/>
    </location>
</feature>
<organism evidence="2 3">
    <name type="scientific">Kluyvera genomosp. 2</name>
    <dbReference type="NCBI Taxonomy" id="2774054"/>
    <lineage>
        <taxon>Bacteria</taxon>
        <taxon>Pseudomonadati</taxon>
        <taxon>Pseudomonadota</taxon>
        <taxon>Gammaproteobacteria</taxon>
        <taxon>Enterobacterales</taxon>
        <taxon>Enterobacteriaceae</taxon>
        <taxon>Kluyvera</taxon>
    </lineage>
</organism>
<dbReference type="AlphaFoldDB" id="A0A2T2Y270"/>
<dbReference type="Gene3D" id="1.20.1290.10">
    <property type="entry name" value="AhpD-like"/>
    <property type="match status" value="1"/>
</dbReference>
<dbReference type="SUPFAM" id="SSF69118">
    <property type="entry name" value="AhpD-like"/>
    <property type="match status" value="1"/>
</dbReference>
<dbReference type="InterPro" id="IPR003779">
    <property type="entry name" value="CMD-like"/>
</dbReference>
<dbReference type="PANTHER" id="PTHR33570">
    <property type="entry name" value="4-CARBOXYMUCONOLACTONE DECARBOXYLASE FAMILY PROTEIN"/>
    <property type="match status" value="1"/>
</dbReference>
<dbReference type="InterPro" id="IPR029032">
    <property type="entry name" value="AhpD-like"/>
</dbReference>
<accession>A0A2T2Y270</accession>
<comment type="caution">
    <text evidence="2">The sequence shown here is derived from an EMBL/GenBank/DDBJ whole genome shotgun (WGS) entry which is preliminary data.</text>
</comment>
<dbReference type="Pfam" id="PF02627">
    <property type="entry name" value="CMD"/>
    <property type="match status" value="2"/>
</dbReference>
<feature type="domain" description="Carboxymuconolactone decarboxylase-like" evidence="1">
    <location>
        <begin position="126"/>
        <end position="205"/>
    </location>
</feature>
<dbReference type="GO" id="GO:0051920">
    <property type="term" value="F:peroxiredoxin activity"/>
    <property type="evidence" value="ECO:0007669"/>
    <property type="project" value="InterPro"/>
</dbReference>
<dbReference type="PANTHER" id="PTHR33570:SF2">
    <property type="entry name" value="CARBOXYMUCONOLACTONE DECARBOXYLASE-LIKE DOMAIN-CONTAINING PROTEIN"/>
    <property type="match status" value="1"/>
</dbReference>
<dbReference type="EMBL" id="PYHO01000007">
    <property type="protein sequence ID" value="PSR46632.1"/>
    <property type="molecule type" value="Genomic_DNA"/>
</dbReference>
<evidence type="ECO:0000313" key="2">
    <source>
        <dbReference type="EMBL" id="PSR46632.1"/>
    </source>
</evidence>
<evidence type="ECO:0000259" key="1">
    <source>
        <dbReference type="Pfam" id="PF02627"/>
    </source>
</evidence>
<dbReference type="RefSeq" id="WP_106926742.1">
    <property type="nucleotide sequence ID" value="NZ_CABMMU010000007.1"/>
</dbReference>